<dbReference type="PATRIC" id="fig|1110509.7.peg.1783"/>
<dbReference type="KEGG" id="mhi:Mhar_1602"/>
<dbReference type="Proteomes" id="UP000005877">
    <property type="component" value="Chromosome"/>
</dbReference>
<dbReference type="CDD" id="cd06561">
    <property type="entry name" value="AlkD_like"/>
    <property type="match status" value="1"/>
</dbReference>
<gene>
    <name evidence="1" type="ordered locus">Mhar_1602</name>
</gene>
<proteinExistence type="predicted"/>
<dbReference type="Gene3D" id="1.25.10.90">
    <property type="match status" value="1"/>
</dbReference>
<organism evidence="1 2">
    <name type="scientific">Methanothrix harundinacea (strain 6Ac)</name>
    <name type="common">Methanosaeta harundinacea</name>
    <dbReference type="NCBI Taxonomy" id="1110509"/>
    <lineage>
        <taxon>Archaea</taxon>
        <taxon>Methanobacteriati</taxon>
        <taxon>Methanobacteriota</taxon>
        <taxon>Stenosarchaea group</taxon>
        <taxon>Methanomicrobia</taxon>
        <taxon>Methanotrichales</taxon>
        <taxon>Methanotrichaceae</taxon>
        <taxon>Methanothrix</taxon>
    </lineage>
</organism>
<protein>
    <recommendedName>
        <fullName evidence="3">DNA alkylation repair enzyme</fullName>
    </recommendedName>
</protein>
<dbReference type="InterPro" id="IPR014825">
    <property type="entry name" value="DNA_alkylation"/>
</dbReference>
<dbReference type="EMBL" id="CP003117">
    <property type="protein sequence ID" value="AET64962.1"/>
    <property type="molecule type" value="Genomic_DNA"/>
</dbReference>
<evidence type="ECO:0000313" key="1">
    <source>
        <dbReference type="EMBL" id="AET64962.1"/>
    </source>
</evidence>
<evidence type="ECO:0008006" key="3">
    <source>
        <dbReference type="Google" id="ProtNLM"/>
    </source>
</evidence>
<dbReference type="InterPro" id="IPR016024">
    <property type="entry name" value="ARM-type_fold"/>
</dbReference>
<reference evidence="1 2" key="1">
    <citation type="journal article" date="2012" name="PLoS ONE">
        <title>The genome characteristics and predicted function of methyl-group oxidation pathway in the obligate aceticlastic methanogens, Methanosaeta spp.</title>
        <authorList>
            <person name="Zhu J."/>
            <person name="Zheng H."/>
            <person name="Ai G."/>
            <person name="Zhang G."/>
            <person name="Liu D."/>
            <person name="Liu X."/>
            <person name="Dong X."/>
        </authorList>
    </citation>
    <scope>NUCLEOTIDE SEQUENCE [LARGE SCALE GENOMIC DNA]</scope>
    <source>
        <strain evidence="1 2">6Ac</strain>
    </source>
</reference>
<dbReference type="HOGENOM" id="CLU_079880_2_0_2"/>
<dbReference type="AlphaFoldDB" id="G7WPC1"/>
<name>G7WPC1_METH6</name>
<dbReference type="PANTHER" id="PTHR34070:SF1">
    <property type="entry name" value="DNA ALKYLATION REPAIR PROTEIN"/>
    <property type="match status" value="1"/>
</dbReference>
<dbReference type="Pfam" id="PF08713">
    <property type="entry name" value="DNA_alkylation"/>
    <property type="match status" value="1"/>
</dbReference>
<sequence length="263" mass="30793">MTSPDGLLWGEQGIRVQSGEYMGFDYRMKEEVISDLRRELIERADEKTRESGQRFFKEEAKFHGVKAAAVREIAKRRYRDVKDLNKKELFSLCEELLKSDYGEEAAIAFEWAYSLRKRYEPADFAVFEGWLSQYVNNWAKCDTLCNHALGTFLEMYPEYVAKLKGWTGSENRWLRRAAAVTLILPARKGLFLEDVFEISDLLLQDGDDLVQKGYGWLLKEASKSHQQEVFEYVLKKKAVMPRTALRYAIEKMPEDLRRQAMER</sequence>
<dbReference type="PANTHER" id="PTHR34070">
    <property type="entry name" value="ARMADILLO-TYPE FOLD"/>
    <property type="match status" value="1"/>
</dbReference>
<keyword evidence="2" id="KW-1185">Reference proteome</keyword>
<evidence type="ECO:0000313" key="2">
    <source>
        <dbReference type="Proteomes" id="UP000005877"/>
    </source>
</evidence>
<dbReference type="SUPFAM" id="SSF48371">
    <property type="entry name" value="ARM repeat"/>
    <property type="match status" value="1"/>
</dbReference>
<dbReference type="STRING" id="1110509.Mhar_1602"/>
<accession>G7WPC1</accession>